<dbReference type="EMBL" id="FWWY01000001">
    <property type="protein sequence ID" value="SMC03477.1"/>
    <property type="molecule type" value="Genomic_DNA"/>
</dbReference>
<dbReference type="AlphaFoldDB" id="A0A1W1WB27"/>
<organism evidence="1 2">
    <name type="scientific">Sulfobacillus thermosulfidooxidans (strain DSM 9293 / VKM B-1269 / AT-1)</name>
    <dbReference type="NCBI Taxonomy" id="929705"/>
    <lineage>
        <taxon>Bacteria</taxon>
        <taxon>Bacillati</taxon>
        <taxon>Bacillota</taxon>
        <taxon>Clostridia</taxon>
        <taxon>Eubacteriales</taxon>
        <taxon>Clostridiales Family XVII. Incertae Sedis</taxon>
        <taxon>Sulfobacillus</taxon>
    </lineage>
</organism>
<evidence type="ECO:0000313" key="2">
    <source>
        <dbReference type="Proteomes" id="UP000192660"/>
    </source>
</evidence>
<gene>
    <name evidence="1" type="ORF">SAMN00768000_1108</name>
</gene>
<name>A0A1W1WB27_SULTA</name>
<evidence type="ECO:0000313" key="1">
    <source>
        <dbReference type="EMBL" id="SMC03477.1"/>
    </source>
</evidence>
<reference evidence="2" key="1">
    <citation type="submission" date="2017-04" db="EMBL/GenBank/DDBJ databases">
        <authorList>
            <person name="Varghese N."/>
            <person name="Submissions S."/>
        </authorList>
    </citation>
    <scope>NUCLEOTIDE SEQUENCE [LARGE SCALE GENOMIC DNA]</scope>
    <source>
        <strain evidence="2">DSM 9293</strain>
    </source>
</reference>
<protein>
    <submittedName>
        <fullName evidence="1">Uncharacterized protein</fullName>
    </submittedName>
</protein>
<sequence>MVILMGNISFPYDQGHVLEPGNGIECPFPGLGSSDRHGRPPRIHMR</sequence>
<keyword evidence="2" id="KW-1185">Reference proteome</keyword>
<accession>A0A1W1WB27</accession>
<dbReference type="Proteomes" id="UP000192660">
    <property type="component" value="Unassembled WGS sequence"/>
</dbReference>
<proteinExistence type="predicted"/>